<accession>A0AAN7S265</accession>
<proteinExistence type="predicted"/>
<keyword evidence="2" id="KW-1185">Reference proteome</keyword>
<comment type="caution">
    <text evidence="1">The sequence shown here is derived from an EMBL/GenBank/DDBJ whole genome shotgun (WGS) entry which is preliminary data.</text>
</comment>
<evidence type="ECO:0000313" key="2">
    <source>
        <dbReference type="Proteomes" id="UP001333110"/>
    </source>
</evidence>
<dbReference type="EMBL" id="JAUNZN010000002">
    <property type="protein sequence ID" value="KAK4825635.1"/>
    <property type="molecule type" value="Genomic_DNA"/>
</dbReference>
<name>A0AAN7S265_MYCAM</name>
<evidence type="ECO:0000313" key="1">
    <source>
        <dbReference type="EMBL" id="KAK4825635.1"/>
    </source>
</evidence>
<dbReference type="AlphaFoldDB" id="A0AAN7S265"/>
<gene>
    <name evidence="1" type="ORF">QYF61_001420</name>
</gene>
<reference evidence="1 2" key="1">
    <citation type="journal article" date="2023" name="J. Hered.">
        <title>Chromosome-level genome of the wood stork (Mycteria americana) provides insight into avian chromosome evolution.</title>
        <authorList>
            <person name="Flamio R. Jr."/>
            <person name="Ramstad K.M."/>
        </authorList>
    </citation>
    <scope>NUCLEOTIDE SEQUENCE [LARGE SCALE GENOMIC DNA]</scope>
    <source>
        <strain evidence="1">JAX WOST 10</strain>
    </source>
</reference>
<organism evidence="1 2">
    <name type="scientific">Mycteria americana</name>
    <name type="common">Wood stork</name>
    <dbReference type="NCBI Taxonomy" id="33587"/>
    <lineage>
        <taxon>Eukaryota</taxon>
        <taxon>Metazoa</taxon>
        <taxon>Chordata</taxon>
        <taxon>Craniata</taxon>
        <taxon>Vertebrata</taxon>
        <taxon>Euteleostomi</taxon>
        <taxon>Archelosauria</taxon>
        <taxon>Archosauria</taxon>
        <taxon>Dinosauria</taxon>
        <taxon>Saurischia</taxon>
        <taxon>Theropoda</taxon>
        <taxon>Coelurosauria</taxon>
        <taxon>Aves</taxon>
        <taxon>Neognathae</taxon>
        <taxon>Neoaves</taxon>
        <taxon>Aequornithes</taxon>
        <taxon>Ciconiiformes</taxon>
        <taxon>Ciconiidae</taxon>
        <taxon>Mycteria</taxon>
    </lineage>
</organism>
<protein>
    <submittedName>
        <fullName evidence="1">Uncharacterized protein</fullName>
    </submittedName>
</protein>
<sequence length="135" mass="16170">MKMMKELESLSQERLKEVGLLLEKRRLKGDLITVFQYLKGNYKEDRGSLFTWSHMKKTKDNGHKLHWEGFHLNYWAPQFKKDAKVLECIQRRPTKLVKGLEGKSYEEQLRTLGWSSLEKRRLRGDLIALYSFPRR</sequence>
<dbReference type="Proteomes" id="UP001333110">
    <property type="component" value="Unassembled WGS sequence"/>
</dbReference>